<gene>
    <name evidence="9" type="ORF">SAMN05421820_102450</name>
</gene>
<evidence type="ECO:0000256" key="5">
    <source>
        <dbReference type="ARBA" id="ARBA00023136"/>
    </source>
</evidence>
<dbReference type="InterPro" id="IPR036942">
    <property type="entry name" value="Beta-barrel_TonB_sf"/>
</dbReference>
<keyword evidence="3 7" id="KW-1134">Transmembrane beta strand</keyword>
<comment type="subcellular location">
    <subcellularLocation>
        <location evidence="1 7">Cell outer membrane</location>
        <topology evidence="1 7">Multi-pass membrane protein</topology>
    </subcellularLocation>
</comment>
<dbReference type="InterPro" id="IPR023996">
    <property type="entry name" value="TonB-dep_OMP_SusC/RagA"/>
</dbReference>
<dbReference type="InterPro" id="IPR039426">
    <property type="entry name" value="TonB-dep_rcpt-like"/>
</dbReference>
<dbReference type="GO" id="GO:0009279">
    <property type="term" value="C:cell outer membrane"/>
    <property type="evidence" value="ECO:0007669"/>
    <property type="project" value="UniProtKB-SubCell"/>
</dbReference>
<dbReference type="Proteomes" id="UP000183200">
    <property type="component" value="Unassembled WGS sequence"/>
</dbReference>
<dbReference type="Gene3D" id="2.60.40.1120">
    <property type="entry name" value="Carboxypeptidase-like, regulatory domain"/>
    <property type="match status" value="1"/>
</dbReference>
<dbReference type="Gene3D" id="2.40.170.20">
    <property type="entry name" value="TonB-dependent receptor, beta-barrel domain"/>
    <property type="match status" value="1"/>
</dbReference>
<dbReference type="InterPro" id="IPR012910">
    <property type="entry name" value="Plug_dom"/>
</dbReference>
<proteinExistence type="inferred from homology"/>
<accession>A0A1G9NV88</accession>
<evidence type="ECO:0000256" key="7">
    <source>
        <dbReference type="PROSITE-ProRule" id="PRU01360"/>
    </source>
</evidence>
<dbReference type="EMBL" id="FNGY01000002">
    <property type="protein sequence ID" value="SDL90309.1"/>
    <property type="molecule type" value="Genomic_DNA"/>
</dbReference>
<keyword evidence="5 7" id="KW-0472">Membrane</keyword>
<dbReference type="PROSITE" id="PS52016">
    <property type="entry name" value="TONB_DEPENDENT_REC_3"/>
    <property type="match status" value="1"/>
</dbReference>
<evidence type="ECO:0000256" key="1">
    <source>
        <dbReference type="ARBA" id="ARBA00004571"/>
    </source>
</evidence>
<dbReference type="Pfam" id="PF13715">
    <property type="entry name" value="CarbopepD_reg_2"/>
    <property type="match status" value="1"/>
</dbReference>
<organism evidence="9 10">
    <name type="scientific">Pedobacter steynii</name>
    <dbReference type="NCBI Taxonomy" id="430522"/>
    <lineage>
        <taxon>Bacteria</taxon>
        <taxon>Pseudomonadati</taxon>
        <taxon>Bacteroidota</taxon>
        <taxon>Sphingobacteriia</taxon>
        <taxon>Sphingobacteriales</taxon>
        <taxon>Sphingobacteriaceae</taxon>
        <taxon>Pedobacter</taxon>
    </lineage>
</organism>
<sequence>MYQIYNSKKPAFYKIRCKILHVKRLAPLILIVIFMQVSANVFAQKISLSGKGATIKSMLNDISRQSGYNVVYNEQVLKLTTPVNIQVNNAELIDVLNKLFEGQPAGYVIYNRAIIVKPKTEKQDIQDLRSVPLNDAAGYVVDEQGKLIEGASISLKRTKKAVRTDETGMFMIKGVMDNDVLIISCIGYKTLEITLFQSQVGFRVVLEIEERSMKEVVITGMYERKKESFSGSSASFSGQQLRDVGNQNVIQSLKTLDPSFVVLDNALNGSNPNALGNIEVRGKTSVNSKRNDFGVLTDQIASDPNQPLFILDGFEATLRQVTDLDMNRIASLTILKDAASTALYGSRSANGVIVIETIKPKAGALTFNYSANTTVDVADLSSYNLMNAEQKLEFERLAGRYGNGNSASSGTLDAQRLYNERLKRVKQGVNTYWLNVPLRTGFTQKHSIYTNGGSESFQFGAGIDYQDINGVMKGSGRKNWGGRADMNYRTGNLNISNRIYINGFKSKESPFGSFKDYAQLNPYYPKDYADKYFERGTVSASAYEGGGITESRNPLYNAALNSFNYKKQTNIQNNLAFNWDVNFAFRISGGLQLSKIFGSRVDFVSPENTKFDGLPALQKGSYVKVDEEKLSYDGNLMLSYNKVFNEKHVVTVNLRGDIRNEEGSATGFSAQGFPQGVPGNPVFAHSYQTNSKPIVEMSATSRKLNGLISTNYVYDNRYFVDATLRRDGSTAFGTFNRYSTFWSVGAGWSLKNEAFLENADWLNMLTLRANTGSTGNQQLGSFASTTIYELENNTNLFGQSLYHSGLGNPGLKWQKTQQSNLGLDFSLLNNRLSGTFNGYEKFTDPLIVNIDLPGSNGVANYPINVGNLTVRGFEASLRYAVINNIAARTLWTIGLTGQTYKSNYGGFDKRLEGLNELQKKSRSIIRYRDGYSPDDIWAVPSLGIDPGTGEEMFLKKDGSHTFDYDPEDARVVGSLRPKAEGILSSSLRLKGLILSVALRYSLGASIINSALYEKVENISLPSLAYNQDLRALQDRWKQPGDRSQFKGIGLTSRTEMSSRFVQKENVITGESFSAGYEFQSRTSPWLNRFGFRSLRFTAFMNNMFRISNITTERGLDYPFANSVSFSLNASF</sequence>
<comment type="similarity">
    <text evidence="7">Belongs to the TonB-dependent receptor family.</text>
</comment>
<evidence type="ECO:0000256" key="6">
    <source>
        <dbReference type="ARBA" id="ARBA00023237"/>
    </source>
</evidence>
<dbReference type="Pfam" id="PF07715">
    <property type="entry name" value="Plug"/>
    <property type="match status" value="1"/>
</dbReference>
<evidence type="ECO:0000256" key="2">
    <source>
        <dbReference type="ARBA" id="ARBA00022448"/>
    </source>
</evidence>
<name>A0A1G9NV88_9SPHI</name>
<dbReference type="SUPFAM" id="SSF56935">
    <property type="entry name" value="Porins"/>
    <property type="match status" value="1"/>
</dbReference>
<keyword evidence="4 7" id="KW-0812">Transmembrane</keyword>
<dbReference type="AlphaFoldDB" id="A0A1G9NV88"/>
<feature type="domain" description="TonB-dependent receptor plug" evidence="8">
    <location>
        <begin position="226"/>
        <end position="352"/>
    </location>
</feature>
<dbReference type="NCBIfam" id="TIGR04056">
    <property type="entry name" value="OMP_RagA_SusC"/>
    <property type="match status" value="1"/>
</dbReference>
<evidence type="ECO:0000259" key="8">
    <source>
        <dbReference type="Pfam" id="PF07715"/>
    </source>
</evidence>
<dbReference type="InterPro" id="IPR037066">
    <property type="entry name" value="Plug_dom_sf"/>
</dbReference>
<keyword evidence="6 7" id="KW-0998">Cell outer membrane</keyword>
<reference evidence="10" key="1">
    <citation type="submission" date="2016-10" db="EMBL/GenBank/DDBJ databases">
        <authorList>
            <person name="Varghese N."/>
            <person name="Submissions S."/>
        </authorList>
    </citation>
    <scope>NUCLEOTIDE SEQUENCE [LARGE SCALE GENOMIC DNA]</scope>
    <source>
        <strain evidence="10">DSM 19110</strain>
    </source>
</reference>
<keyword evidence="10" id="KW-1185">Reference proteome</keyword>
<dbReference type="Gene3D" id="2.170.130.10">
    <property type="entry name" value="TonB-dependent receptor, plug domain"/>
    <property type="match status" value="1"/>
</dbReference>
<dbReference type="InterPro" id="IPR023997">
    <property type="entry name" value="TonB-dep_OMP_SusC/RagA_CS"/>
</dbReference>
<protein>
    <submittedName>
        <fullName evidence="9">TonB-linked outer membrane protein, SusC/RagA family</fullName>
    </submittedName>
</protein>
<evidence type="ECO:0000313" key="9">
    <source>
        <dbReference type="EMBL" id="SDL90309.1"/>
    </source>
</evidence>
<evidence type="ECO:0000256" key="4">
    <source>
        <dbReference type="ARBA" id="ARBA00022692"/>
    </source>
</evidence>
<dbReference type="NCBIfam" id="TIGR04057">
    <property type="entry name" value="SusC_RagA_signa"/>
    <property type="match status" value="1"/>
</dbReference>
<dbReference type="OrthoDB" id="1094723at2"/>
<keyword evidence="2 7" id="KW-0813">Transport</keyword>
<dbReference type="InterPro" id="IPR008969">
    <property type="entry name" value="CarboxyPept-like_regulatory"/>
</dbReference>
<evidence type="ECO:0000313" key="10">
    <source>
        <dbReference type="Proteomes" id="UP000183200"/>
    </source>
</evidence>
<dbReference type="SUPFAM" id="SSF49464">
    <property type="entry name" value="Carboxypeptidase regulatory domain-like"/>
    <property type="match status" value="1"/>
</dbReference>
<evidence type="ECO:0000256" key="3">
    <source>
        <dbReference type="ARBA" id="ARBA00022452"/>
    </source>
</evidence>